<protein>
    <submittedName>
        <fullName evidence="6">HAD-superfamily hydrolase</fullName>
    </submittedName>
</protein>
<dbReference type="FunFam" id="3.40.50.1000:FF:000036">
    <property type="entry name" value="HAD family hydrolase"/>
    <property type="match status" value="1"/>
</dbReference>
<keyword evidence="4 6" id="KW-0378">Hydrolase</keyword>
<dbReference type="AlphaFoldDB" id="M8CTJ4"/>
<dbReference type="NCBIfam" id="TIGR01509">
    <property type="entry name" value="HAD-SF-IA-v3"/>
    <property type="match status" value="1"/>
</dbReference>
<accession>M8CTJ4</accession>
<proteinExistence type="inferred from homology"/>
<organism evidence="6 7">
    <name type="scientific">Anoxybacillus flavithermus AK1</name>
    <dbReference type="NCBI Taxonomy" id="1297581"/>
    <lineage>
        <taxon>Bacteria</taxon>
        <taxon>Bacillati</taxon>
        <taxon>Bacillota</taxon>
        <taxon>Bacilli</taxon>
        <taxon>Bacillales</taxon>
        <taxon>Anoxybacillaceae</taxon>
        <taxon>Anoxybacillus</taxon>
    </lineage>
</organism>
<comment type="caution">
    <text evidence="6">The sequence shown here is derived from an EMBL/GenBank/DDBJ whole genome shotgun (WGS) entry which is preliminary data.</text>
</comment>
<dbReference type="Gene3D" id="3.40.50.1000">
    <property type="entry name" value="HAD superfamily/HAD-like"/>
    <property type="match status" value="1"/>
</dbReference>
<dbReference type="Pfam" id="PF13419">
    <property type="entry name" value="HAD_2"/>
    <property type="match status" value="1"/>
</dbReference>
<keyword evidence="5" id="KW-0460">Magnesium</keyword>
<evidence type="ECO:0000256" key="3">
    <source>
        <dbReference type="ARBA" id="ARBA00022723"/>
    </source>
</evidence>
<dbReference type="PRINTS" id="PR00413">
    <property type="entry name" value="HADHALOGNASE"/>
</dbReference>
<dbReference type="InterPro" id="IPR036412">
    <property type="entry name" value="HAD-like_sf"/>
</dbReference>
<reference evidence="6 7" key="2">
    <citation type="journal article" date="2015" name="Genome Announc.">
        <title>Genome Sequence of Anoxybacillus flavithermus Strain AK1, a Thermophile Isolated from a Hot Spring in Saudi Arabia.</title>
        <authorList>
            <person name="Khalil A."/>
            <person name="Sivakumar N."/>
            <person name="Qarawi S."/>
        </authorList>
    </citation>
    <scope>NUCLEOTIDE SEQUENCE [LARGE SCALE GENOMIC DNA]</scope>
    <source>
        <strain evidence="6 7">AK1</strain>
    </source>
</reference>
<reference evidence="6 7" key="1">
    <citation type="submission" date="2013-03" db="EMBL/GenBank/DDBJ databases">
        <title>Assembly of a new bacterial strain Anoxybacillus flavithermus AK1.</title>
        <authorList>
            <person name="Rajan I."/>
            <person name="PoliReddy D."/>
            <person name="Sugumar T."/>
            <person name="Rathinam K."/>
            <person name="Alqarawi S."/>
            <person name="Khalil A.B."/>
            <person name="Sivakumar N."/>
        </authorList>
    </citation>
    <scope>NUCLEOTIDE SEQUENCE [LARGE SCALE GENOMIC DNA]</scope>
    <source>
        <strain evidence="6 7">AK1</strain>
    </source>
</reference>
<evidence type="ECO:0000256" key="5">
    <source>
        <dbReference type="ARBA" id="ARBA00022842"/>
    </source>
</evidence>
<gene>
    <name evidence="6" type="ORF">H919_13235</name>
</gene>
<dbReference type="SFLD" id="SFLDG01135">
    <property type="entry name" value="C1.5.6:_HAD__Beta-PGM__Phospha"/>
    <property type="match status" value="1"/>
</dbReference>
<evidence type="ECO:0000256" key="4">
    <source>
        <dbReference type="ARBA" id="ARBA00022801"/>
    </source>
</evidence>
<dbReference type="InterPro" id="IPR006439">
    <property type="entry name" value="HAD-SF_hydro_IA"/>
</dbReference>
<name>M8CTJ4_9BACL</name>
<dbReference type="InterPro" id="IPR051600">
    <property type="entry name" value="Beta-PGM-like"/>
</dbReference>
<dbReference type="PANTHER" id="PTHR46193">
    <property type="entry name" value="6-PHOSPHOGLUCONATE PHOSPHATASE"/>
    <property type="match status" value="1"/>
</dbReference>
<comment type="similarity">
    <text evidence="2">Belongs to the HAD-like hydrolase superfamily. CbbY/CbbZ/Gph/YieH family.</text>
</comment>
<evidence type="ECO:0000256" key="1">
    <source>
        <dbReference type="ARBA" id="ARBA00001946"/>
    </source>
</evidence>
<dbReference type="InterPro" id="IPR041492">
    <property type="entry name" value="HAD_2"/>
</dbReference>
<dbReference type="Proteomes" id="UP000012085">
    <property type="component" value="Unassembled WGS sequence"/>
</dbReference>
<evidence type="ECO:0000313" key="7">
    <source>
        <dbReference type="Proteomes" id="UP000012085"/>
    </source>
</evidence>
<dbReference type="SUPFAM" id="SSF56784">
    <property type="entry name" value="HAD-like"/>
    <property type="match status" value="1"/>
</dbReference>
<evidence type="ECO:0000256" key="2">
    <source>
        <dbReference type="ARBA" id="ARBA00006171"/>
    </source>
</evidence>
<dbReference type="GO" id="GO:0046872">
    <property type="term" value="F:metal ion binding"/>
    <property type="evidence" value="ECO:0007669"/>
    <property type="project" value="UniProtKB-KW"/>
</dbReference>
<dbReference type="Gene3D" id="1.10.150.240">
    <property type="entry name" value="Putative phosphatase, domain 2"/>
    <property type="match status" value="1"/>
</dbReference>
<dbReference type="CDD" id="cd16423">
    <property type="entry name" value="HAD_BPGM-like"/>
    <property type="match status" value="1"/>
</dbReference>
<comment type="cofactor">
    <cofactor evidence="1">
        <name>Mg(2+)</name>
        <dbReference type="ChEBI" id="CHEBI:18420"/>
    </cofactor>
</comment>
<dbReference type="SFLD" id="SFLDS00003">
    <property type="entry name" value="Haloacid_Dehalogenase"/>
    <property type="match status" value="1"/>
</dbReference>
<dbReference type="PANTHER" id="PTHR46193:SF21">
    <property type="entry name" value="SLL1138 PROTEIN"/>
    <property type="match status" value="1"/>
</dbReference>
<dbReference type="GO" id="GO:0016787">
    <property type="term" value="F:hydrolase activity"/>
    <property type="evidence" value="ECO:0007669"/>
    <property type="project" value="UniProtKB-KW"/>
</dbReference>
<evidence type="ECO:0000313" key="6">
    <source>
        <dbReference type="EMBL" id="EMT44853.1"/>
    </source>
</evidence>
<sequence length="217" mass="24466">MIKAVIFDFDGLIIDTETAWFESFKEALGTYRVDLPLECFVQTVGTGNDALYEFVRQQLGERCNIEEIEEKAARFYEMKMEKPEAREGVKQYLEEAQELGYKIAIASSSKKEWIIHYLKKLDLLSYFEVIVTSEDVDKIKPAPDLYLKALDALGVQPDEAIVFEDSLNGLQAALAAGIKCVVVPNSVTQSLAFEQHALRLSSMAEKRLTEVIKLVMG</sequence>
<dbReference type="InterPro" id="IPR023198">
    <property type="entry name" value="PGP-like_dom2"/>
</dbReference>
<dbReference type="EMBL" id="APCD01000036">
    <property type="protein sequence ID" value="EMT44853.1"/>
    <property type="molecule type" value="Genomic_DNA"/>
</dbReference>
<dbReference type="NCBIfam" id="TIGR01549">
    <property type="entry name" value="HAD-SF-IA-v1"/>
    <property type="match status" value="1"/>
</dbReference>
<dbReference type="InterPro" id="IPR023214">
    <property type="entry name" value="HAD_sf"/>
</dbReference>
<keyword evidence="3" id="KW-0479">Metal-binding</keyword>
<dbReference type="PATRIC" id="fig|1297581.3.peg.2671"/>
<dbReference type="SFLD" id="SFLDG01129">
    <property type="entry name" value="C1.5:_HAD__Beta-PGM__Phosphata"/>
    <property type="match status" value="1"/>
</dbReference>